<organism evidence="16 17">
    <name type="scientific">Novosphingobium taihuense</name>
    <dbReference type="NCBI Taxonomy" id="260085"/>
    <lineage>
        <taxon>Bacteria</taxon>
        <taxon>Pseudomonadati</taxon>
        <taxon>Pseudomonadota</taxon>
        <taxon>Alphaproteobacteria</taxon>
        <taxon>Sphingomonadales</taxon>
        <taxon>Sphingomonadaceae</taxon>
        <taxon>Novosphingobium</taxon>
    </lineage>
</organism>
<dbReference type="Pfam" id="PF00593">
    <property type="entry name" value="TonB_dep_Rec_b-barrel"/>
    <property type="match status" value="1"/>
</dbReference>
<dbReference type="AlphaFoldDB" id="A0A7W7AC63"/>
<evidence type="ECO:0000256" key="3">
    <source>
        <dbReference type="ARBA" id="ARBA00022452"/>
    </source>
</evidence>
<evidence type="ECO:0000259" key="15">
    <source>
        <dbReference type="Pfam" id="PF07715"/>
    </source>
</evidence>
<dbReference type="Pfam" id="PF07715">
    <property type="entry name" value="Plug"/>
    <property type="match status" value="1"/>
</dbReference>
<feature type="signal peptide" evidence="13">
    <location>
        <begin position="1"/>
        <end position="22"/>
    </location>
</feature>
<evidence type="ECO:0000256" key="2">
    <source>
        <dbReference type="ARBA" id="ARBA00022448"/>
    </source>
</evidence>
<dbReference type="InterPro" id="IPR039426">
    <property type="entry name" value="TonB-dep_rcpt-like"/>
</dbReference>
<protein>
    <submittedName>
        <fullName evidence="16">Iron complex outermembrane receptor protein</fullName>
    </submittedName>
</protein>
<dbReference type="PROSITE" id="PS52016">
    <property type="entry name" value="TONB_DEPENDENT_REC_3"/>
    <property type="match status" value="1"/>
</dbReference>
<feature type="domain" description="TonB-dependent receptor plug" evidence="15">
    <location>
        <begin position="44"/>
        <end position="152"/>
    </location>
</feature>
<keyword evidence="10 11" id="KW-0998">Cell outer membrane</keyword>
<dbReference type="SUPFAM" id="SSF56935">
    <property type="entry name" value="Porins"/>
    <property type="match status" value="1"/>
</dbReference>
<dbReference type="EMBL" id="JACHOA010000003">
    <property type="protein sequence ID" value="MBB4613467.1"/>
    <property type="molecule type" value="Genomic_DNA"/>
</dbReference>
<accession>A0A7W7AC63</accession>
<dbReference type="RefSeq" id="WP_144907733.1">
    <property type="nucleotide sequence ID" value="NZ_JACHOA010000003.1"/>
</dbReference>
<evidence type="ECO:0000313" key="17">
    <source>
        <dbReference type="Proteomes" id="UP000538566"/>
    </source>
</evidence>
<feature type="chain" id="PRO_5030876358" evidence="13">
    <location>
        <begin position="23"/>
        <end position="756"/>
    </location>
</feature>
<evidence type="ECO:0000256" key="8">
    <source>
        <dbReference type="ARBA" id="ARBA00023077"/>
    </source>
</evidence>
<evidence type="ECO:0000256" key="12">
    <source>
        <dbReference type="RuleBase" id="RU003357"/>
    </source>
</evidence>
<evidence type="ECO:0000256" key="1">
    <source>
        <dbReference type="ARBA" id="ARBA00004571"/>
    </source>
</evidence>
<sequence>MFHKAYLGASISLLAIATTAQAQEAPEGGLEEIVVTAQKREQNLQQVPVSVTALSAEAIANKGITQFENLAQTAPGLTITQGTQRTGNSINLRGIGTSVFSIGVEPAVSVVVDDVPILNQGQAFTTLTDIERIEVLRGPQGTLFGKNASAGVVNIVTRAPTDTFSGRIAASATTDEEYRVEAGISGPLGENVGFRINGFYSDFRGYVKNLATGNYLGADESWGIRGKLVADVSDNVKISISAEHSETDGNSMPRTVRSFQPGATVFGASLATNLAGINAGPDNYLLNQNYDGIAKGKSTSVSGRISIDLGSVDLISITSYQKWGLDTQDDVEQINLPVFGSPTGLVQSSPYDTKNVTQELRLVSTAPGPFQYILGAFYSNGETDRSFDRGPSGPLLSKWVSNAGTETYAAFAQGTYDLAETTHLDAGIRYNHEKIDVSFQRLNIPATQPANNAICLNVCTGNASDNAVTGKIALRQDVAERVMVYASFATGYKGQGYDVSSGFTPFRAANPVKAETSHTYEIGLKSRFLDNRVQFNVTGFWTDYKNFQSQSAVVLPDQSIQFQLNNVGKLRTRGVEVELQTKPTRALSFDLAGTFLDAIITEYPLANCNTIETTAPVCFDIDGSGPGTARAQNLAGKRLPNAPKFMFNASAMYDIFMDSMPFDAFVTLDYRYQSRVNFDLFQNPLYFQKAYGVLNGSIGVRQRDDQYRVTLFVNNLFDKHFASNVGGLVGGPATAVNQVLSRNSRRYFGIRANYNF</sequence>
<keyword evidence="16" id="KW-0675">Receptor</keyword>
<dbReference type="InterPro" id="IPR000531">
    <property type="entry name" value="Beta-barrel_TonB"/>
</dbReference>
<dbReference type="OrthoDB" id="9760333at2"/>
<keyword evidence="8 12" id="KW-0798">TonB box</keyword>
<evidence type="ECO:0000256" key="4">
    <source>
        <dbReference type="ARBA" id="ARBA00022496"/>
    </source>
</evidence>
<keyword evidence="3 11" id="KW-1134">Transmembrane beta strand</keyword>
<dbReference type="PANTHER" id="PTHR32552:SF81">
    <property type="entry name" value="TONB-DEPENDENT OUTER MEMBRANE RECEPTOR"/>
    <property type="match status" value="1"/>
</dbReference>
<keyword evidence="9 11" id="KW-0472">Membrane</keyword>
<keyword evidence="13" id="KW-0732">Signal</keyword>
<evidence type="ECO:0000313" key="16">
    <source>
        <dbReference type="EMBL" id="MBB4613467.1"/>
    </source>
</evidence>
<keyword evidence="2 11" id="KW-0813">Transport</keyword>
<dbReference type="GO" id="GO:0006826">
    <property type="term" value="P:iron ion transport"/>
    <property type="evidence" value="ECO:0007669"/>
    <property type="project" value="UniProtKB-KW"/>
</dbReference>
<evidence type="ECO:0000256" key="10">
    <source>
        <dbReference type="ARBA" id="ARBA00023237"/>
    </source>
</evidence>
<comment type="similarity">
    <text evidence="11 12">Belongs to the TonB-dependent receptor family.</text>
</comment>
<evidence type="ECO:0000256" key="13">
    <source>
        <dbReference type="SAM" id="SignalP"/>
    </source>
</evidence>
<evidence type="ECO:0000256" key="7">
    <source>
        <dbReference type="ARBA" id="ARBA00023065"/>
    </source>
</evidence>
<evidence type="ECO:0000256" key="11">
    <source>
        <dbReference type="PROSITE-ProRule" id="PRU01360"/>
    </source>
</evidence>
<dbReference type="Gene3D" id="2.40.170.20">
    <property type="entry name" value="TonB-dependent receptor, beta-barrel domain"/>
    <property type="match status" value="1"/>
</dbReference>
<feature type="domain" description="TonB-dependent receptor-like beta-barrel" evidence="14">
    <location>
        <begin position="269"/>
        <end position="716"/>
    </location>
</feature>
<keyword evidence="6" id="KW-0408">Iron</keyword>
<dbReference type="CDD" id="cd01347">
    <property type="entry name" value="ligand_gated_channel"/>
    <property type="match status" value="1"/>
</dbReference>
<dbReference type="Proteomes" id="UP000538566">
    <property type="component" value="Unassembled WGS sequence"/>
</dbReference>
<keyword evidence="17" id="KW-1185">Reference proteome</keyword>
<gene>
    <name evidence="16" type="ORF">GGR37_001742</name>
</gene>
<keyword evidence="5 11" id="KW-0812">Transmembrane</keyword>
<reference evidence="16 17" key="1">
    <citation type="submission" date="2020-08" db="EMBL/GenBank/DDBJ databases">
        <title>Genomic Encyclopedia of Type Strains, Phase IV (KMG-IV): sequencing the most valuable type-strain genomes for metagenomic binning, comparative biology and taxonomic classification.</title>
        <authorList>
            <person name="Goeker M."/>
        </authorList>
    </citation>
    <scope>NUCLEOTIDE SEQUENCE [LARGE SCALE GENOMIC DNA]</scope>
    <source>
        <strain evidence="16 17">DSM 17507</strain>
    </source>
</reference>
<comment type="caution">
    <text evidence="16">The sequence shown here is derived from an EMBL/GenBank/DDBJ whole genome shotgun (WGS) entry which is preliminary data.</text>
</comment>
<dbReference type="GO" id="GO:0009279">
    <property type="term" value="C:cell outer membrane"/>
    <property type="evidence" value="ECO:0007669"/>
    <property type="project" value="UniProtKB-SubCell"/>
</dbReference>
<proteinExistence type="inferred from homology"/>
<dbReference type="InterPro" id="IPR012910">
    <property type="entry name" value="Plug_dom"/>
</dbReference>
<evidence type="ECO:0000259" key="14">
    <source>
        <dbReference type="Pfam" id="PF00593"/>
    </source>
</evidence>
<name>A0A7W7AC63_9SPHN</name>
<dbReference type="PANTHER" id="PTHR32552">
    <property type="entry name" value="FERRICHROME IRON RECEPTOR-RELATED"/>
    <property type="match status" value="1"/>
</dbReference>
<keyword evidence="4" id="KW-0410">Iron transport</keyword>
<dbReference type="InterPro" id="IPR036942">
    <property type="entry name" value="Beta-barrel_TonB_sf"/>
</dbReference>
<evidence type="ECO:0000256" key="6">
    <source>
        <dbReference type="ARBA" id="ARBA00023004"/>
    </source>
</evidence>
<comment type="subcellular location">
    <subcellularLocation>
        <location evidence="1 11">Cell outer membrane</location>
        <topology evidence="1 11">Multi-pass membrane protein</topology>
    </subcellularLocation>
</comment>
<evidence type="ECO:0000256" key="5">
    <source>
        <dbReference type="ARBA" id="ARBA00022692"/>
    </source>
</evidence>
<keyword evidence="7" id="KW-0406">Ion transport</keyword>
<evidence type="ECO:0000256" key="9">
    <source>
        <dbReference type="ARBA" id="ARBA00023136"/>
    </source>
</evidence>